<dbReference type="EMBL" id="MWML01000282">
    <property type="protein sequence ID" value="TCG04166.1"/>
    <property type="molecule type" value="Genomic_DNA"/>
</dbReference>
<proteinExistence type="predicted"/>
<name>A0A4R0X259_9BURK</name>
<gene>
    <name evidence="1" type="ORF">BZM27_42850</name>
</gene>
<dbReference type="Proteomes" id="UP000294200">
    <property type="component" value="Unassembled WGS sequence"/>
</dbReference>
<protein>
    <submittedName>
        <fullName evidence="1">Uncharacterized protein</fullName>
    </submittedName>
</protein>
<evidence type="ECO:0000313" key="1">
    <source>
        <dbReference type="EMBL" id="TCG04166.1"/>
    </source>
</evidence>
<accession>A0A4R0X259</accession>
<sequence length="99" mass="10890">MRDLGGFVAYPAGLRKFADRTARFAINQTPATPETHITTPVDIVENCHSSGKAGAKVTIALAPNIAICFPETDTTTSSLFRVKMRCFQAIPIFRRQYLS</sequence>
<keyword evidence="2" id="KW-1185">Reference proteome</keyword>
<evidence type="ECO:0000313" key="2">
    <source>
        <dbReference type="Proteomes" id="UP000294200"/>
    </source>
</evidence>
<dbReference type="AlphaFoldDB" id="A0A4R0X259"/>
<reference evidence="1 2" key="1">
    <citation type="submission" date="2017-02" db="EMBL/GenBank/DDBJ databases">
        <title>Paraburkholderia sophoroidis sp. nov. and Paraburkholderia steynii sp. nov. rhizobial symbionts of the fynbos legume Hypocalyptus sophoroides.</title>
        <authorList>
            <person name="Steenkamp E.T."/>
            <person name="Beukes C.W."/>
            <person name="Van Zyl E."/>
            <person name="Avontuur J."/>
            <person name="Chan W.Y."/>
            <person name="Hassen A."/>
            <person name="Palmer M."/>
            <person name="Mthombeni L."/>
            <person name="Phalane F."/>
            <person name="Sereme K."/>
            <person name="Venter S.N."/>
        </authorList>
    </citation>
    <scope>NUCLEOTIDE SEQUENCE [LARGE SCALE GENOMIC DNA]</scope>
    <source>
        <strain evidence="1 2">HC1.1ba</strain>
    </source>
</reference>
<organism evidence="1 2">
    <name type="scientific">Paraburkholderia steynii</name>
    <dbReference type="NCBI Taxonomy" id="1245441"/>
    <lineage>
        <taxon>Bacteria</taxon>
        <taxon>Pseudomonadati</taxon>
        <taxon>Pseudomonadota</taxon>
        <taxon>Betaproteobacteria</taxon>
        <taxon>Burkholderiales</taxon>
        <taxon>Burkholderiaceae</taxon>
        <taxon>Paraburkholderia</taxon>
    </lineage>
</organism>
<comment type="caution">
    <text evidence="1">The sequence shown here is derived from an EMBL/GenBank/DDBJ whole genome shotgun (WGS) entry which is preliminary data.</text>
</comment>